<dbReference type="VEuPathDB" id="FungiDB:ASPCADRAFT_209232"/>
<feature type="compositionally biased region" description="Polar residues" evidence="1">
    <location>
        <begin position="57"/>
        <end position="66"/>
    </location>
</feature>
<dbReference type="EMBL" id="KV907503">
    <property type="protein sequence ID" value="OOF93984.1"/>
    <property type="molecule type" value="Genomic_DNA"/>
</dbReference>
<proteinExistence type="predicted"/>
<feature type="region of interest" description="Disordered" evidence="1">
    <location>
        <begin position="57"/>
        <end position="89"/>
    </location>
</feature>
<reference evidence="3" key="1">
    <citation type="journal article" date="2017" name="Genome Biol.">
        <title>Comparative genomics reveals high biological diversity and specific adaptations in the industrially and medically important fungal genus Aspergillus.</title>
        <authorList>
            <person name="de Vries R.P."/>
            <person name="Riley R."/>
            <person name="Wiebenga A."/>
            <person name="Aguilar-Osorio G."/>
            <person name="Amillis S."/>
            <person name="Uchima C.A."/>
            <person name="Anderluh G."/>
            <person name="Asadollahi M."/>
            <person name="Askin M."/>
            <person name="Barry K."/>
            <person name="Battaglia E."/>
            <person name="Bayram O."/>
            <person name="Benocci T."/>
            <person name="Braus-Stromeyer S.A."/>
            <person name="Caldana C."/>
            <person name="Canovas D."/>
            <person name="Cerqueira G.C."/>
            <person name="Chen F."/>
            <person name="Chen W."/>
            <person name="Choi C."/>
            <person name="Clum A."/>
            <person name="Dos Santos R.A."/>
            <person name="Damasio A.R."/>
            <person name="Diallinas G."/>
            <person name="Emri T."/>
            <person name="Fekete E."/>
            <person name="Flipphi M."/>
            <person name="Freyberg S."/>
            <person name="Gallo A."/>
            <person name="Gournas C."/>
            <person name="Habgood R."/>
            <person name="Hainaut M."/>
            <person name="Harispe M.L."/>
            <person name="Henrissat B."/>
            <person name="Hilden K.S."/>
            <person name="Hope R."/>
            <person name="Hossain A."/>
            <person name="Karabika E."/>
            <person name="Karaffa L."/>
            <person name="Karanyi Z."/>
            <person name="Krasevec N."/>
            <person name="Kuo A."/>
            <person name="Kusch H."/>
            <person name="LaButti K."/>
            <person name="Lagendijk E.L."/>
            <person name="Lapidus A."/>
            <person name="Levasseur A."/>
            <person name="Lindquist E."/>
            <person name="Lipzen A."/>
            <person name="Logrieco A.F."/>
            <person name="MacCabe A."/>
            <person name="Maekelae M.R."/>
            <person name="Malavazi I."/>
            <person name="Melin P."/>
            <person name="Meyer V."/>
            <person name="Mielnichuk N."/>
            <person name="Miskei M."/>
            <person name="Molnar A.P."/>
            <person name="Mule G."/>
            <person name="Ngan C.Y."/>
            <person name="Orejas M."/>
            <person name="Orosz E."/>
            <person name="Ouedraogo J.P."/>
            <person name="Overkamp K.M."/>
            <person name="Park H.-S."/>
            <person name="Perrone G."/>
            <person name="Piumi F."/>
            <person name="Punt P.J."/>
            <person name="Ram A.F."/>
            <person name="Ramon A."/>
            <person name="Rauscher S."/>
            <person name="Record E."/>
            <person name="Riano-Pachon D.M."/>
            <person name="Robert V."/>
            <person name="Roehrig J."/>
            <person name="Ruller R."/>
            <person name="Salamov A."/>
            <person name="Salih N.S."/>
            <person name="Samson R.A."/>
            <person name="Sandor E."/>
            <person name="Sanguinetti M."/>
            <person name="Schuetze T."/>
            <person name="Sepcic K."/>
            <person name="Shelest E."/>
            <person name="Sherlock G."/>
            <person name="Sophianopoulou V."/>
            <person name="Squina F.M."/>
            <person name="Sun H."/>
            <person name="Susca A."/>
            <person name="Todd R.B."/>
            <person name="Tsang A."/>
            <person name="Unkles S.E."/>
            <person name="van de Wiele N."/>
            <person name="van Rossen-Uffink D."/>
            <person name="Oliveira J.V."/>
            <person name="Vesth T.C."/>
            <person name="Visser J."/>
            <person name="Yu J.-H."/>
            <person name="Zhou M."/>
            <person name="Andersen M.R."/>
            <person name="Archer D.B."/>
            <person name="Baker S.E."/>
            <person name="Benoit I."/>
            <person name="Brakhage A.A."/>
            <person name="Braus G.H."/>
            <person name="Fischer R."/>
            <person name="Frisvad J.C."/>
            <person name="Goldman G.H."/>
            <person name="Houbraken J."/>
            <person name="Oakley B."/>
            <person name="Pocsi I."/>
            <person name="Scazzocchio C."/>
            <person name="Seiboth B."/>
            <person name="vanKuyk P.A."/>
            <person name="Wortman J."/>
            <person name="Dyer P.S."/>
            <person name="Grigoriev I.V."/>
        </authorList>
    </citation>
    <scope>NUCLEOTIDE SEQUENCE [LARGE SCALE GENOMIC DNA]</scope>
    <source>
        <strain evidence="3">ITEM 5010</strain>
    </source>
</reference>
<sequence length="89" mass="10221">MLYSSTPFYPEMIRGHLNRFATYIHHKHPSDQQHPPVNKYIRTPHYTVSLNCMDAGNTSKSLSTPHSHYPRSVEASKISSLLRTRVDPS</sequence>
<feature type="non-terminal residue" evidence="2">
    <location>
        <position position="89"/>
    </location>
</feature>
<organism evidence="2 3">
    <name type="scientific">Aspergillus carbonarius (strain ITEM 5010)</name>
    <dbReference type="NCBI Taxonomy" id="602072"/>
    <lineage>
        <taxon>Eukaryota</taxon>
        <taxon>Fungi</taxon>
        <taxon>Dikarya</taxon>
        <taxon>Ascomycota</taxon>
        <taxon>Pezizomycotina</taxon>
        <taxon>Eurotiomycetes</taxon>
        <taxon>Eurotiomycetidae</taxon>
        <taxon>Eurotiales</taxon>
        <taxon>Aspergillaceae</taxon>
        <taxon>Aspergillus</taxon>
        <taxon>Aspergillus subgen. Circumdati</taxon>
    </lineage>
</organism>
<name>A0A1R3RHL8_ASPC5</name>
<keyword evidence="3" id="KW-1185">Reference proteome</keyword>
<gene>
    <name evidence="2" type="ORF">ASPCADRAFT_209232</name>
</gene>
<dbReference type="AlphaFoldDB" id="A0A1R3RHL8"/>
<protein>
    <submittedName>
        <fullName evidence="2">Uncharacterized protein</fullName>
    </submittedName>
</protein>
<evidence type="ECO:0000256" key="1">
    <source>
        <dbReference type="SAM" id="MobiDB-lite"/>
    </source>
</evidence>
<evidence type="ECO:0000313" key="2">
    <source>
        <dbReference type="EMBL" id="OOF93984.1"/>
    </source>
</evidence>
<accession>A0A1R3RHL8</accession>
<evidence type="ECO:0000313" key="3">
    <source>
        <dbReference type="Proteomes" id="UP000188318"/>
    </source>
</evidence>
<dbReference type="Proteomes" id="UP000188318">
    <property type="component" value="Unassembled WGS sequence"/>
</dbReference>